<sequence>MPFEIHPSWKFMDVMWQLQRWTESCLGLVERTTVICWGIWKNRNEIANERPQFTRESSPNEIKWCPPQLGCYKVNVYGAVSSRRKQVGIGVVIRDSAGEVIAAQSKKLAFPLGVLGSGM</sequence>
<dbReference type="InterPro" id="IPR052929">
    <property type="entry name" value="RNase_H-like_EbsB-rel"/>
</dbReference>
<name>A0A7N2LP66_QUELO</name>
<reference evidence="1 2" key="1">
    <citation type="journal article" date="2016" name="G3 (Bethesda)">
        <title>First Draft Assembly and Annotation of the Genome of a California Endemic Oak Quercus lobata Nee (Fagaceae).</title>
        <authorList>
            <person name="Sork V.L."/>
            <person name="Fitz-Gibbon S.T."/>
            <person name="Puiu D."/>
            <person name="Crepeau M."/>
            <person name="Gugger P.F."/>
            <person name="Sherman R."/>
            <person name="Stevens K."/>
            <person name="Langley C.H."/>
            <person name="Pellegrini M."/>
            <person name="Salzberg S.L."/>
        </authorList>
    </citation>
    <scope>NUCLEOTIDE SEQUENCE [LARGE SCALE GENOMIC DNA]</scope>
    <source>
        <strain evidence="1 2">cv. SW786</strain>
    </source>
</reference>
<dbReference type="Gramene" id="QL05p031331:mrna">
    <property type="protein sequence ID" value="QL05p031331:mrna"/>
    <property type="gene ID" value="QL05p031331"/>
</dbReference>
<dbReference type="PANTHER" id="PTHR47074:SF11">
    <property type="entry name" value="REVERSE TRANSCRIPTASE-LIKE PROTEIN"/>
    <property type="match status" value="1"/>
</dbReference>
<evidence type="ECO:0000313" key="2">
    <source>
        <dbReference type="Proteomes" id="UP000594261"/>
    </source>
</evidence>
<dbReference type="EnsemblPlants" id="QL05p031331:mrna">
    <property type="protein sequence ID" value="QL05p031331:mrna"/>
    <property type="gene ID" value="QL05p031331"/>
</dbReference>
<dbReference type="EMBL" id="LRBV02000005">
    <property type="status" value="NOT_ANNOTATED_CDS"/>
    <property type="molecule type" value="Genomic_DNA"/>
</dbReference>
<proteinExistence type="predicted"/>
<evidence type="ECO:0000313" key="1">
    <source>
        <dbReference type="EnsemblPlants" id="QL05p031331:mrna"/>
    </source>
</evidence>
<evidence type="ECO:0008006" key="3">
    <source>
        <dbReference type="Google" id="ProtNLM"/>
    </source>
</evidence>
<reference evidence="1" key="2">
    <citation type="submission" date="2021-01" db="UniProtKB">
        <authorList>
            <consortium name="EnsemblPlants"/>
        </authorList>
    </citation>
    <scope>IDENTIFICATION</scope>
</reference>
<dbReference type="AlphaFoldDB" id="A0A7N2LP66"/>
<dbReference type="Proteomes" id="UP000594261">
    <property type="component" value="Chromosome 5"/>
</dbReference>
<dbReference type="InParanoid" id="A0A7N2LP66"/>
<keyword evidence="2" id="KW-1185">Reference proteome</keyword>
<accession>A0A7N2LP66</accession>
<organism evidence="1 2">
    <name type="scientific">Quercus lobata</name>
    <name type="common">Valley oak</name>
    <dbReference type="NCBI Taxonomy" id="97700"/>
    <lineage>
        <taxon>Eukaryota</taxon>
        <taxon>Viridiplantae</taxon>
        <taxon>Streptophyta</taxon>
        <taxon>Embryophyta</taxon>
        <taxon>Tracheophyta</taxon>
        <taxon>Spermatophyta</taxon>
        <taxon>Magnoliopsida</taxon>
        <taxon>eudicotyledons</taxon>
        <taxon>Gunneridae</taxon>
        <taxon>Pentapetalae</taxon>
        <taxon>rosids</taxon>
        <taxon>fabids</taxon>
        <taxon>Fagales</taxon>
        <taxon>Fagaceae</taxon>
        <taxon>Quercus</taxon>
    </lineage>
</organism>
<dbReference type="PANTHER" id="PTHR47074">
    <property type="entry name" value="BNAC02G40300D PROTEIN"/>
    <property type="match status" value="1"/>
</dbReference>
<protein>
    <recommendedName>
        <fullName evidence="3">RNase H type-1 domain-containing protein</fullName>
    </recommendedName>
</protein>